<accession>Q0G2K6</accession>
<protein>
    <submittedName>
        <fullName evidence="2">Uncharacterized protein</fullName>
    </submittedName>
</protein>
<dbReference type="HOGENOM" id="CLU_849301_0_0_5"/>
<dbReference type="AlphaFoldDB" id="Q0G2K6"/>
<dbReference type="eggNOG" id="ENOG50337RS">
    <property type="taxonomic scope" value="Bacteria"/>
</dbReference>
<comment type="caution">
    <text evidence="2">The sequence shown here is derived from an EMBL/GenBank/DDBJ whole genome shotgun (WGS) entry which is preliminary data.</text>
</comment>
<evidence type="ECO:0000313" key="3">
    <source>
        <dbReference type="Proteomes" id="UP000004310"/>
    </source>
</evidence>
<name>Q0G2K6_9HYPH</name>
<dbReference type="RefSeq" id="WP_007068543.1">
    <property type="nucleotide sequence ID" value="NZ_DS022272.1"/>
</dbReference>
<evidence type="ECO:0000313" key="2">
    <source>
        <dbReference type="EMBL" id="EAU42175.1"/>
    </source>
</evidence>
<reference evidence="2 3" key="1">
    <citation type="journal article" date="2010" name="J. Bacteriol.">
        <title>Genome sequence of Fulvimarina pelagi HTCC2506T, a Mn(II)-oxidizing alphaproteobacterium possessing an aerobic anoxygenic photosynthetic gene cluster and Xanthorhodopsin.</title>
        <authorList>
            <person name="Kang I."/>
            <person name="Oh H.M."/>
            <person name="Lim S.I."/>
            <person name="Ferriera S."/>
            <person name="Giovannoni S.J."/>
            <person name="Cho J.C."/>
        </authorList>
    </citation>
    <scope>NUCLEOTIDE SEQUENCE [LARGE SCALE GENOMIC DNA]</scope>
    <source>
        <strain evidence="2 3">HTCC2506</strain>
    </source>
</reference>
<feature type="region of interest" description="Disordered" evidence="1">
    <location>
        <begin position="261"/>
        <end position="327"/>
    </location>
</feature>
<gene>
    <name evidence="2" type="ORF">FP2506_17119</name>
</gene>
<keyword evidence="3" id="KW-1185">Reference proteome</keyword>
<dbReference type="Proteomes" id="UP000004310">
    <property type="component" value="Unassembled WGS sequence"/>
</dbReference>
<proteinExistence type="predicted"/>
<dbReference type="EMBL" id="AATP01000002">
    <property type="protein sequence ID" value="EAU42175.1"/>
    <property type="molecule type" value="Genomic_DNA"/>
</dbReference>
<sequence>MDSRPCGGDGPRSTDGMALPSEPINLPDDEIRALVDDLARRVVEGSIATAQRPDEDPILRDFSPIISLGRSLAIRSGQLFPDIVAAILERRDYIVLREHRLPLTKTGDRLVRSNNFVGDVALPTDDGIVDHLDCDLIVIDPITRFATILECIRGTAASSSQRKKSLVRKIRTVALSARAALTESGIHVGSVTGGIYDRYGTAGYNEDVTISGKRIDEFFGADIYSALELFDEAVYSRLAKSIPTVLGPLLASFADRTAYTDSNTRNASPSYPAPGHENEPDVSASISSKPTPTPTPTDVGRLVSPLAQRELHRGRGRTFSEVSRRTH</sequence>
<evidence type="ECO:0000256" key="1">
    <source>
        <dbReference type="SAM" id="MobiDB-lite"/>
    </source>
</evidence>
<feature type="region of interest" description="Disordered" evidence="1">
    <location>
        <begin position="1"/>
        <end position="23"/>
    </location>
</feature>
<organism evidence="2 3">
    <name type="scientific">Fulvimarina pelagi HTCC2506</name>
    <dbReference type="NCBI Taxonomy" id="314231"/>
    <lineage>
        <taxon>Bacteria</taxon>
        <taxon>Pseudomonadati</taxon>
        <taxon>Pseudomonadota</taxon>
        <taxon>Alphaproteobacteria</taxon>
        <taxon>Hyphomicrobiales</taxon>
        <taxon>Aurantimonadaceae</taxon>
        <taxon>Fulvimarina</taxon>
    </lineage>
</organism>